<organism evidence="1 2">
    <name type="scientific">Protopolystoma xenopodis</name>
    <dbReference type="NCBI Taxonomy" id="117903"/>
    <lineage>
        <taxon>Eukaryota</taxon>
        <taxon>Metazoa</taxon>
        <taxon>Spiralia</taxon>
        <taxon>Lophotrochozoa</taxon>
        <taxon>Platyhelminthes</taxon>
        <taxon>Monogenea</taxon>
        <taxon>Polyopisthocotylea</taxon>
        <taxon>Polystomatidea</taxon>
        <taxon>Polystomatidae</taxon>
        <taxon>Protopolystoma</taxon>
    </lineage>
</organism>
<proteinExistence type="predicted"/>
<gene>
    <name evidence="1" type="ORF">PXEA_LOCUS21918</name>
</gene>
<sequence length="162" mass="18185">MSKCSRQAERRDTAGRRVIRKCKALIEGFRDPELHYCLERYFLQCALSLAREFDSATHDELAHSPYGACTRRRLSTPRVTVSIVQFCSARFTKSTLPLTTDLSPLRHSLQLDFTRNSNDSSALVFTSWASPRPAHLAHDTTCTTDTTDTRIHGHNACQSGVG</sequence>
<keyword evidence="2" id="KW-1185">Reference proteome</keyword>
<protein>
    <submittedName>
        <fullName evidence="1">Uncharacterized protein</fullName>
    </submittedName>
</protein>
<dbReference type="EMBL" id="CAAALY010095352">
    <property type="protein sequence ID" value="VEL28478.1"/>
    <property type="molecule type" value="Genomic_DNA"/>
</dbReference>
<dbReference type="Proteomes" id="UP000784294">
    <property type="component" value="Unassembled WGS sequence"/>
</dbReference>
<comment type="caution">
    <text evidence="1">The sequence shown here is derived from an EMBL/GenBank/DDBJ whole genome shotgun (WGS) entry which is preliminary data.</text>
</comment>
<name>A0A448X5B7_9PLAT</name>
<accession>A0A448X5B7</accession>
<dbReference type="AlphaFoldDB" id="A0A448X5B7"/>
<evidence type="ECO:0000313" key="1">
    <source>
        <dbReference type="EMBL" id="VEL28478.1"/>
    </source>
</evidence>
<reference evidence="1" key="1">
    <citation type="submission" date="2018-11" db="EMBL/GenBank/DDBJ databases">
        <authorList>
            <consortium name="Pathogen Informatics"/>
        </authorList>
    </citation>
    <scope>NUCLEOTIDE SEQUENCE</scope>
</reference>
<evidence type="ECO:0000313" key="2">
    <source>
        <dbReference type="Proteomes" id="UP000784294"/>
    </source>
</evidence>